<feature type="domain" description="Response regulatory" evidence="5">
    <location>
        <begin position="8"/>
        <end position="123"/>
    </location>
</feature>
<name>A0ABX3MIF3_9RHOB</name>
<dbReference type="PANTHER" id="PTHR45566:SF2">
    <property type="entry name" value="NARL SUBFAMILY"/>
    <property type="match status" value="1"/>
</dbReference>
<dbReference type="Gene3D" id="3.40.50.2300">
    <property type="match status" value="1"/>
</dbReference>
<dbReference type="Proteomes" id="UP000242224">
    <property type="component" value="Unassembled WGS sequence"/>
</dbReference>
<evidence type="ECO:0000256" key="2">
    <source>
        <dbReference type="ARBA" id="ARBA00023125"/>
    </source>
</evidence>
<dbReference type="SMART" id="SM00448">
    <property type="entry name" value="REC"/>
    <property type="match status" value="1"/>
</dbReference>
<keyword evidence="1 3" id="KW-0597">Phosphoprotein</keyword>
<evidence type="ECO:0000256" key="1">
    <source>
        <dbReference type="ARBA" id="ARBA00022553"/>
    </source>
</evidence>
<feature type="domain" description="HTH luxR-type" evidence="4">
    <location>
        <begin position="147"/>
        <end position="211"/>
    </location>
</feature>
<dbReference type="SUPFAM" id="SSF46894">
    <property type="entry name" value="C-terminal effector domain of the bipartite response regulators"/>
    <property type="match status" value="1"/>
</dbReference>
<protein>
    <recommendedName>
        <fullName evidence="8">DNA-binding response regulator</fullName>
    </recommendedName>
</protein>
<dbReference type="Pfam" id="PF00196">
    <property type="entry name" value="GerE"/>
    <property type="match status" value="1"/>
</dbReference>
<sequence length="223" mass="24023">MAHFVGTTACIVDDHPIFRQGLCAVLNETLEIEVLAQGGSAADAVELTRRQSPDIMILDLTMPGGGLNALRAIMESDPSMQCILLTACDDPETAIEAMSAGAKGYILKGVGVAELEAAIDAILHGGTFVSPNFAAALLQAALSGQERDDKGGALTHREMQVLRELERGKTNREIAKRLAISEKTVKFYMTNIMQKYGVKNRLEAVIAHRHAHERALSGQTRLS</sequence>
<keyword evidence="7" id="KW-1185">Reference proteome</keyword>
<dbReference type="RefSeq" id="WP_078575149.1">
    <property type="nucleotide sequence ID" value="NZ_MPZS01000003.1"/>
</dbReference>
<dbReference type="InterPro" id="IPR000792">
    <property type="entry name" value="Tscrpt_reg_LuxR_C"/>
</dbReference>
<dbReference type="InterPro" id="IPR001789">
    <property type="entry name" value="Sig_transdc_resp-reg_receiver"/>
</dbReference>
<evidence type="ECO:0000259" key="4">
    <source>
        <dbReference type="PROSITE" id="PS50043"/>
    </source>
</evidence>
<dbReference type="PANTHER" id="PTHR45566">
    <property type="entry name" value="HTH-TYPE TRANSCRIPTIONAL REGULATOR YHJB-RELATED"/>
    <property type="match status" value="1"/>
</dbReference>
<evidence type="ECO:0000313" key="6">
    <source>
        <dbReference type="EMBL" id="OOY11346.1"/>
    </source>
</evidence>
<dbReference type="PROSITE" id="PS50043">
    <property type="entry name" value="HTH_LUXR_2"/>
    <property type="match status" value="1"/>
</dbReference>
<dbReference type="PROSITE" id="PS00622">
    <property type="entry name" value="HTH_LUXR_1"/>
    <property type="match status" value="1"/>
</dbReference>
<dbReference type="SUPFAM" id="SSF52172">
    <property type="entry name" value="CheY-like"/>
    <property type="match status" value="1"/>
</dbReference>
<comment type="caution">
    <text evidence="6">The sequence shown here is derived from an EMBL/GenBank/DDBJ whole genome shotgun (WGS) entry which is preliminary data.</text>
</comment>
<dbReference type="CDD" id="cd06170">
    <property type="entry name" value="LuxR_C_like"/>
    <property type="match status" value="1"/>
</dbReference>
<gene>
    <name evidence="6" type="ORF">BMG00_16635</name>
</gene>
<proteinExistence type="predicted"/>
<accession>A0ABX3MIF3</accession>
<reference evidence="6 7" key="1">
    <citation type="submission" date="2016-11" db="EMBL/GenBank/DDBJ databases">
        <title>A multilocus sequence analysis scheme for characterization of bacteria in the genus Thioclava.</title>
        <authorList>
            <person name="Liu Y."/>
            <person name="Shao Z."/>
        </authorList>
    </citation>
    <scope>NUCLEOTIDE SEQUENCE [LARGE SCALE GENOMIC DNA]</scope>
    <source>
        <strain evidence="6 7">11.10-0-13</strain>
    </source>
</reference>
<dbReference type="InterPro" id="IPR011006">
    <property type="entry name" value="CheY-like_superfamily"/>
</dbReference>
<dbReference type="PROSITE" id="PS50110">
    <property type="entry name" value="RESPONSE_REGULATORY"/>
    <property type="match status" value="1"/>
</dbReference>
<evidence type="ECO:0000256" key="3">
    <source>
        <dbReference type="PROSITE-ProRule" id="PRU00169"/>
    </source>
</evidence>
<dbReference type="CDD" id="cd17535">
    <property type="entry name" value="REC_NarL-like"/>
    <property type="match status" value="1"/>
</dbReference>
<dbReference type="SMART" id="SM00421">
    <property type="entry name" value="HTH_LUXR"/>
    <property type="match status" value="1"/>
</dbReference>
<dbReference type="Pfam" id="PF00072">
    <property type="entry name" value="Response_reg"/>
    <property type="match status" value="1"/>
</dbReference>
<organism evidence="6 7">
    <name type="scientific">Thioclava marina</name>
    <dbReference type="NCBI Taxonomy" id="1915077"/>
    <lineage>
        <taxon>Bacteria</taxon>
        <taxon>Pseudomonadati</taxon>
        <taxon>Pseudomonadota</taxon>
        <taxon>Alphaproteobacteria</taxon>
        <taxon>Rhodobacterales</taxon>
        <taxon>Paracoccaceae</taxon>
        <taxon>Thioclava</taxon>
    </lineage>
</organism>
<dbReference type="PRINTS" id="PR00038">
    <property type="entry name" value="HTHLUXR"/>
</dbReference>
<feature type="modified residue" description="4-aspartylphosphate" evidence="3">
    <location>
        <position position="59"/>
    </location>
</feature>
<dbReference type="InterPro" id="IPR051015">
    <property type="entry name" value="EvgA-like"/>
</dbReference>
<dbReference type="InterPro" id="IPR058245">
    <property type="entry name" value="NreC/VraR/RcsB-like_REC"/>
</dbReference>
<keyword evidence="2" id="KW-0238">DNA-binding</keyword>
<dbReference type="EMBL" id="MPZS01000003">
    <property type="protein sequence ID" value="OOY11346.1"/>
    <property type="molecule type" value="Genomic_DNA"/>
</dbReference>
<evidence type="ECO:0000313" key="7">
    <source>
        <dbReference type="Proteomes" id="UP000242224"/>
    </source>
</evidence>
<evidence type="ECO:0000259" key="5">
    <source>
        <dbReference type="PROSITE" id="PS50110"/>
    </source>
</evidence>
<evidence type="ECO:0008006" key="8">
    <source>
        <dbReference type="Google" id="ProtNLM"/>
    </source>
</evidence>
<dbReference type="InterPro" id="IPR016032">
    <property type="entry name" value="Sig_transdc_resp-reg_C-effctor"/>
</dbReference>